<comment type="caution">
    <text evidence="1">The sequence shown here is derived from an EMBL/GenBank/DDBJ whole genome shotgun (WGS) entry which is preliminary data.</text>
</comment>
<gene>
    <name evidence="1" type="ORF">UX09_C0059G0005</name>
</gene>
<evidence type="ECO:0000313" key="1">
    <source>
        <dbReference type="EMBL" id="KKU06124.1"/>
    </source>
</evidence>
<feature type="non-terminal residue" evidence="1">
    <location>
        <position position="114"/>
    </location>
</feature>
<reference evidence="1 2" key="1">
    <citation type="journal article" date="2015" name="Nature">
        <title>rRNA introns, odd ribosomes, and small enigmatic genomes across a large radiation of phyla.</title>
        <authorList>
            <person name="Brown C.T."/>
            <person name="Hug L.A."/>
            <person name="Thomas B.C."/>
            <person name="Sharon I."/>
            <person name="Castelle C.J."/>
            <person name="Singh A."/>
            <person name="Wilkins M.J."/>
            <person name="Williams K.H."/>
            <person name="Banfield J.F."/>
        </authorList>
    </citation>
    <scope>NUCLEOTIDE SEQUENCE [LARGE SCALE GENOMIC DNA]</scope>
</reference>
<accession>A0A0G1MD19</accession>
<organism evidence="1 2">
    <name type="scientific">Candidatus Uhrbacteria bacterium GW2011_GWE2_45_35</name>
    <dbReference type="NCBI Taxonomy" id="1618993"/>
    <lineage>
        <taxon>Bacteria</taxon>
        <taxon>Candidatus Uhriibacteriota</taxon>
    </lineage>
</organism>
<evidence type="ECO:0000313" key="2">
    <source>
        <dbReference type="Proteomes" id="UP000034354"/>
    </source>
</evidence>
<dbReference type="EMBL" id="LCKW01000059">
    <property type="protein sequence ID" value="KKU06124.1"/>
    <property type="molecule type" value="Genomic_DNA"/>
</dbReference>
<protein>
    <submittedName>
        <fullName evidence="1">Uncharacterized protein</fullName>
    </submittedName>
</protein>
<proteinExistence type="predicted"/>
<sequence>MANAATAQRSSGLGNIAFLNNLGRDVFFLGQIGSRINVSVQPDGSIRMTIRSRVRLSLDWVTVLRLVFRVGTRFELHEVAHLSFTRSSRILTLKTEKRRDLRPHEVFGEQYAPG</sequence>
<dbReference type="Proteomes" id="UP000034354">
    <property type="component" value="Unassembled WGS sequence"/>
</dbReference>
<name>A0A0G1MD19_9BACT</name>
<dbReference type="AlphaFoldDB" id="A0A0G1MD19"/>